<reference evidence="1" key="1">
    <citation type="submission" date="2018-06" db="EMBL/GenBank/DDBJ databases">
        <authorList>
            <consortium name="PulseNet: The National Subtyping Network for Foodborne Disease Surveillance"/>
            <person name="Tarr C.L."/>
            <person name="Trees E."/>
            <person name="Katz L.S."/>
            <person name="Carleton-Romer H.A."/>
            <person name="Stroika S."/>
            <person name="Kucerova Z."/>
            <person name="Roache K.F."/>
            <person name="Sabol A.L."/>
            <person name="Besser J."/>
            <person name="Gerner-Smidt P."/>
        </authorList>
    </citation>
    <scope>NUCLEOTIDE SEQUENCE</scope>
    <source>
        <strain evidence="1">PNUSAS042222</strain>
    </source>
</reference>
<sequence length="115" mass="13139">MVIDSLKSWEAVDEYFSMYGHCDVDYVNEGTSEKIIRLLVDKWGQLNELSVLVKRKATIEGYVLGHVNSTLDIDDLEKLRDYSVSGCHIDNENLCEKLHLSAISALKKLHSFYSK</sequence>
<organism evidence="1">
    <name type="scientific">Salmonella enterica</name>
    <name type="common">Salmonella choleraesuis</name>
    <dbReference type="NCBI Taxonomy" id="28901"/>
    <lineage>
        <taxon>Bacteria</taxon>
        <taxon>Pseudomonadati</taxon>
        <taxon>Pseudomonadota</taxon>
        <taxon>Gammaproteobacteria</taxon>
        <taxon>Enterobacterales</taxon>
        <taxon>Enterobacteriaceae</taxon>
        <taxon>Salmonella</taxon>
    </lineage>
</organism>
<name>A0A5U0MYV5_SALER</name>
<evidence type="ECO:0000313" key="1">
    <source>
        <dbReference type="EMBL" id="EBO4493506.1"/>
    </source>
</evidence>
<dbReference type="AlphaFoldDB" id="A0A5U0MYV5"/>
<comment type="caution">
    <text evidence="1">The sequence shown here is derived from an EMBL/GenBank/DDBJ whole genome shotgun (WGS) entry which is preliminary data.</text>
</comment>
<accession>A0A5U0MYV5</accession>
<dbReference type="EMBL" id="AAGINY010000029">
    <property type="protein sequence ID" value="EBO4493506.1"/>
    <property type="molecule type" value="Genomic_DNA"/>
</dbReference>
<gene>
    <name evidence="1" type="ORF">DM504_18410</name>
</gene>
<proteinExistence type="predicted"/>
<protein>
    <submittedName>
        <fullName evidence="1">Uncharacterized protein</fullName>
    </submittedName>
</protein>